<evidence type="ECO:0008006" key="4">
    <source>
        <dbReference type="Google" id="ProtNLM"/>
    </source>
</evidence>
<reference evidence="2 3" key="1">
    <citation type="submission" date="2016-09" db="EMBL/GenBank/DDBJ databases">
        <title>Vagococcus teuberi sp. nov., isolated from the Malian artisanal sour milk fene.</title>
        <authorList>
            <person name="Wullschleger S."/>
            <person name="Seifert C."/>
            <person name="Baumgartner S."/>
            <person name="Lacroix C."/>
            <person name="Bonfoh B."/>
            <person name="Stevens M.J."/>
            <person name="Meile L."/>
        </authorList>
    </citation>
    <scope>NUCLEOTIDE SEQUENCE [LARGE SCALE GENOMIC DNA]</scope>
    <source>
        <strain evidence="2 3">DSM 21459</strain>
    </source>
</reference>
<dbReference type="InterPro" id="IPR026893">
    <property type="entry name" value="Tyr/Ser_Pase_IphP-type"/>
</dbReference>
<evidence type="ECO:0000313" key="2">
    <source>
        <dbReference type="EMBL" id="APB31610.1"/>
    </source>
</evidence>
<gene>
    <name evidence="2" type="ORF">BHY08_07080</name>
</gene>
<accession>A0A1J0A6S2</accession>
<dbReference type="SUPFAM" id="SSF52799">
    <property type="entry name" value="(Phosphotyrosine protein) phosphatases II"/>
    <property type="match status" value="1"/>
</dbReference>
<dbReference type="KEGG" id="vte:BHY08_07080"/>
<evidence type="ECO:0000256" key="1">
    <source>
        <dbReference type="ARBA" id="ARBA00009580"/>
    </source>
</evidence>
<dbReference type="InterPro" id="IPR029021">
    <property type="entry name" value="Prot-tyrosine_phosphatase-like"/>
</dbReference>
<protein>
    <recommendedName>
        <fullName evidence="4">Tyrosine specific protein phosphatases domain-containing protein</fullName>
    </recommendedName>
</protein>
<dbReference type="PROSITE" id="PS00383">
    <property type="entry name" value="TYR_PHOSPHATASE_1"/>
    <property type="match status" value="1"/>
</dbReference>
<dbReference type="InterPro" id="IPR016130">
    <property type="entry name" value="Tyr_Pase_AS"/>
</dbReference>
<evidence type="ECO:0000313" key="3">
    <source>
        <dbReference type="Proteomes" id="UP000191200"/>
    </source>
</evidence>
<dbReference type="STRING" id="519472.BHY08_07080"/>
<sequence>MDTLVNFRDLGDIVTLDNKKVVPHQFLRSGEVVNISEKDKETLTKIYGLKKIIDFRGDTEASQSPDDTLVGVIYEHIDILGESANQGASLEELLSPKYDPKKAMMTIYEELVLSENAQKGYSKFLSDFINQPNETTLFHCFAGKDRTGFGAALILHSLNVSRKAIEEDYLKTNESRKPANQAILAEMKEKGASEKQMSNMLIMLNVDKAYLDYAFELIETHYNSVENYFTTVLNLPETFSEDMKKLYTI</sequence>
<dbReference type="Pfam" id="PF13350">
    <property type="entry name" value="Y_phosphatase3"/>
    <property type="match status" value="1"/>
</dbReference>
<dbReference type="EMBL" id="CP017267">
    <property type="protein sequence ID" value="APB31610.1"/>
    <property type="molecule type" value="Genomic_DNA"/>
</dbReference>
<dbReference type="PANTHER" id="PTHR31126">
    <property type="entry name" value="TYROSINE-PROTEIN PHOSPHATASE"/>
    <property type="match status" value="1"/>
</dbReference>
<keyword evidence="3" id="KW-1185">Reference proteome</keyword>
<dbReference type="Gene3D" id="3.90.190.10">
    <property type="entry name" value="Protein tyrosine phosphatase superfamily"/>
    <property type="match status" value="1"/>
</dbReference>
<name>A0A1J0A6S2_9ENTE</name>
<organism evidence="2 3">
    <name type="scientific">Vagococcus teuberi</name>
    <dbReference type="NCBI Taxonomy" id="519472"/>
    <lineage>
        <taxon>Bacteria</taxon>
        <taxon>Bacillati</taxon>
        <taxon>Bacillota</taxon>
        <taxon>Bacilli</taxon>
        <taxon>Lactobacillales</taxon>
        <taxon>Enterococcaceae</taxon>
        <taxon>Vagococcus</taxon>
    </lineage>
</organism>
<dbReference type="GO" id="GO:0004721">
    <property type="term" value="F:phosphoprotein phosphatase activity"/>
    <property type="evidence" value="ECO:0007669"/>
    <property type="project" value="InterPro"/>
</dbReference>
<comment type="similarity">
    <text evidence="1">Belongs to the protein-tyrosine phosphatase family.</text>
</comment>
<dbReference type="PANTHER" id="PTHR31126:SF1">
    <property type="entry name" value="TYROSINE SPECIFIC PROTEIN PHOSPHATASES DOMAIN-CONTAINING PROTEIN"/>
    <property type="match status" value="1"/>
</dbReference>
<proteinExistence type="inferred from homology"/>
<dbReference type="OrthoDB" id="1188001at2"/>
<dbReference type="Proteomes" id="UP000191200">
    <property type="component" value="Chromosome"/>
</dbReference>
<dbReference type="AlphaFoldDB" id="A0A1J0A6S2"/>
<dbReference type="RefSeq" id="WP_071457204.1">
    <property type="nucleotide sequence ID" value="NZ_CP017267.1"/>
</dbReference>